<dbReference type="PIRSF" id="PIRSF000196">
    <property type="entry name" value="Pro_dehydrog"/>
    <property type="match status" value="1"/>
</dbReference>
<dbReference type="GO" id="GO:0000166">
    <property type="term" value="F:nucleotide binding"/>
    <property type="evidence" value="ECO:0007669"/>
    <property type="project" value="UniProtKB-KW"/>
</dbReference>
<keyword evidence="5 10" id="KW-0274">FAD</keyword>
<dbReference type="PANTHER" id="PTHR13914:SF0">
    <property type="entry name" value="PROLINE DEHYDROGENASE 1, MITOCHONDRIAL"/>
    <property type="match status" value="1"/>
</dbReference>
<evidence type="ECO:0000313" key="13">
    <source>
        <dbReference type="Proteomes" id="UP000198280"/>
    </source>
</evidence>
<dbReference type="SUPFAM" id="SSF51730">
    <property type="entry name" value="FAD-linked oxidoreductase"/>
    <property type="match status" value="1"/>
</dbReference>
<organism evidence="12 13">
    <name type="scientific">Actinacidiphila glaucinigra</name>
    <dbReference type="NCBI Taxonomy" id="235986"/>
    <lineage>
        <taxon>Bacteria</taxon>
        <taxon>Bacillati</taxon>
        <taxon>Actinomycetota</taxon>
        <taxon>Actinomycetes</taxon>
        <taxon>Kitasatosporales</taxon>
        <taxon>Streptomycetaceae</taxon>
        <taxon>Actinacidiphila</taxon>
    </lineage>
</organism>
<gene>
    <name evidence="12" type="ORF">SAMN05216252_108148</name>
</gene>
<comment type="pathway">
    <text evidence="1">Amino-acid degradation; L-proline degradation into L-glutamate; L-glutamate from L-proline: step 1/2.</text>
</comment>
<dbReference type="UniPathway" id="UPA00261">
    <property type="reaction ID" value="UER00373"/>
</dbReference>
<evidence type="ECO:0000256" key="6">
    <source>
        <dbReference type="ARBA" id="ARBA00023002"/>
    </source>
</evidence>
<evidence type="ECO:0000256" key="4">
    <source>
        <dbReference type="ARBA" id="ARBA00022741"/>
    </source>
</evidence>
<evidence type="ECO:0000256" key="10">
    <source>
        <dbReference type="PIRSR" id="PIRSR000196-2"/>
    </source>
</evidence>
<protein>
    <recommendedName>
        <fullName evidence="2">proline dehydrogenase</fullName>
        <ecNumber evidence="2">1.5.5.2</ecNumber>
    </recommendedName>
</protein>
<dbReference type="GO" id="GO:0004657">
    <property type="term" value="F:proline dehydrogenase activity"/>
    <property type="evidence" value="ECO:0007669"/>
    <property type="project" value="UniProtKB-EC"/>
</dbReference>
<dbReference type="OrthoDB" id="9773461at2"/>
<dbReference type="InterPro" id="IPR015659">
    <property type="entry name" value="Proline_oxidase"/>
</dbReference>
<feature type="binding site" evidence="10">
    <location>
        <position position="202"/>
    </location>
    <ligand>
        <name>FAD</name>
        <dbReference type="ChEBI" id="CHEBI:57692"/>
    </ligand>
</feature>
<comment type="cofactor">
    <cofactor evidence="10">
        <name>FAD</name>
        <dbReference type="ChEBI" id="CHEBI:57692"/>
    </cofactor>
    <text evidence="10">Binds 1 FAD per subunit.</text>
</comment>
<feature type="domain" description="Proline dehydrogenase" evidence="11">
    <location>
        <begin position="41"/>
        <end position="300"/>
    </location>
</feature>
<proteinExistence type="predicted"/>
<dbReference type="Proteomes" id="UP000198280">
    <property type="component" value="Unassembled WGS sequence"/>
</dbReference>
<evidence type="ECO:0000313" key="12">
    <source>
        <dbReference type="EMBL" id="SNS75172.1"/>
    </source>
</evidence>
<evidence type="ECO:0000256" key="3">
    <source>
        <dbReference type="ARBA" id="ARBA00022630"/>
    </source>
</evidence>
<dbReference type="InterPro" id="IPR002872">
    <property type="entry name" value="Proline_DH_dom"/>
</dbReference>
<sequence length="309" mass="34059">MLGPVLLAASRSDRMRRVVAGAPITRPVVNRFIAGDELAPAMDTVRSLTASGLEVTLDHLGEDVTDKATALATRDAYLRLLEALKAEGLGTRAEVSVKLSAFGQALPAGGHDIALENVRPVADLASEIGTTVTLDMEDHTTVDSTLAILDDLRLRHPGTGAVLQSYLFRTEEDARNLAVAGSRVRLVKGAYKEPANVAHQDKAEVDRAYVRCLKILMAGEGYPMIGSHDPRLISIGQELAHRHGRKQGSYEFQMLYGIRTAEQRRLAEEGERMRIYVPYGADWYGYFMRRLAERPANLAFFLRSFLPTR</sequence>
<evidence type="ECO:0000259" key="11">
    <source>
        <dbReference type="Pfam" id="PF01619"/>
    </source>
</evidence>
<feature type="binding site" evidence="9">
    <location>
        <position position="289"/>
    </location>
    <ligand>
        <name>substrate</name>
    </ligand>
</feature>
<feature type="binding site" evidence="10">
    <location>
        <begin position="188"/>
        <end position="190"/>
    </location>
    <ligand>
        <name>FAD</name>
        <dbReference type="ChEBI" id="CHEBI:57692"/>
    </ligand>
</feature>
<keyword evidence="7" id="KW-0642">Proline metabolism</keyword>
<feature type="binding site" evidence="9">
    <location>
        <position position="98"/>
    </location>
    <ligand>
        <name>substrate</name>
    </ligand>
</feature>
<accession>A0A239H1X2</accession>
<feature type="binding site" evidence="10">
    <location>
        <begin position="227"/>
        <end position="228"/>
    </location>
    <ligand>
        <name>FAD</name>
        <dbReference type="ChEBI" id="CHEBI:57692"/>
    </ligand>
</feature>
<dbReference type="Pfam" id="PF01619">
    <property type="entry name" value="Pro_dh"/>
    <property type="match status" value="1"/>
</dbReference>
<keyword evidence="6" id="KW-0560">Oxidoreductase</keyword>
<dbReference type="InterPro" id="IPR008219">
    <property type="entry name" value="PRODH_bac_arc"/>
</dbReference>
<feature type="binding site" evidence="9">
    <location>
        <position position="290"/>
    </location>
    <ligand>
        <name>substrate</name>
    </ligand>
</feature>
<evidence type="ECO:0000256" key="5">
    <source>
        <dbReference type="ARBA" id="ARBA00022827"/>
    </source>
</evidence>
<keyword evidence="3" id="KW-0285">Flavoprotein</keyword>
<dbReference type="PANTHER" id="PTHR13914">
    <property type="entry name" value="PROLINE OXIDASE"/>
    <property type="match status" value="1"/>
</dbReference>
<dbReference type="AlphaFoldDB" id="A0A239H1X2"/>
<dbReference type="RefSeq" id="WP_089225011.1">
    <property type="nucleotide sequence ID" value="NZ_CP108152.1"/>
</dbReference>
<evidence type="ECO:0000256" key="7">
    <source>
        <dbReference type="ARBA" id="ARBA00023062"/>
    </source>
</evidence>
<feature type="binding site" evidence="10">
    <location>
        <position position="136"/>
    </location>
    <ligand>
        <name>FAD</name>
        <dbReference type="ChEBI" id="CHEBI:57692"/>
    </ligand>
</feature>
<dbReference type="GO" id="GO:0010133">
    <property type="term" value="P:L-proline catabolic process to L-glutamate"/>
    <property type="evidence" value="ECO:0007669"/>
    <property type="project" value="UniProtKB-UniPathway"/>
</dbReference>
<dbReference type="Gene3D" id="3.20.20.220">
    <property type="match status" value="1"/>
</dbReference>
<keyword evidence="4 10" id="KW-0547">Nucleotide-binding</keyword>
<name>A0A239H1X2_9ACTN</name>
<evidence type="ECO:0000256" key="9">
    <source>
        <dbReference type="PIRSR" id="PIRSR000196-1"/>
    </source>
</evidence>
<comment type="catalytic activity">
    <reaction evidence="8">
        <text>L-proline + a quinone = (S)-1-pyrroline-5-carboxylate + a quinol + H(+)</text>
        <dbReference type="Rhea" id="RHEA:23784"/>
        <dbReference type="ChEBI" id="CHEBI:15378"/>
        <dbReference type="ChEBI" id="CHEBI:17388"/>
        <dbReference type="ChEBI" id="CHEBI:24646"/>
        <dbReference type="ChEBI" id="CHEBI:60039"/>
        <dbReference type="ChEBI" id="CHEBI:132124"/>
        <dbReference type="EC" id="1.5.5.2"/>
    </reaction>
</comment>
<keyword evidence="13" id="KW-1185">Reference proteome</keyword>
<reference evidence="12 13" key="1">
    <citation type="submission" date="2017-06" db="EMBL/GenBank/DDBJ databases">
        <authorList>
            <person name="Kim H.J."/>
            <person name="Triplett B.A."/>
        </authorList>
    </citation>
    <scope>NUCLEOTIDE SEQUENCE [LARGE SCALE GENOMIC DNA]</scope>
    <source>
        <strain evidence="12 13">CGMCC 4.1858</strain>
    </source>
</reference>
<evidence type="ECO:0000256" key="1">
    <source>
        <dbReference type="ARBA" id="ARBA00004739"/>
    </source>
</evidence>
<dbReference type="EC" id="1.5.5.2" evidence="2"/>
<dbReference type="InterPro" id="IPR029041">
    <property type="entry name" value="FAD-linked_oxidoreductase-like"/>
</dbReference>
<dbReference type="EMBL" id="FZOF01000008">
    <property type="protein sequence ID" value="SNS75172.1"/>
    <property type="molecule type" value="Genomic_DNA"/>
</dbReference>
<evidence type="ECO:0000256" key="8">
    <source>
        <dbReference type="ARBA" id="ARBA00048779"/>
    </source>
</evidence>
<feature type="binding site" evidence="10">
    <location>
        <position position="164"/>
    </location>
    <ligand>
        <name>FAD</name>
        <dbReference type="ChEBI" id="CHEBI:57692"/>
    </ligand>
</feature>
<evidence type="ECO:0000256" key="2">
    <source>
        <dbReference type="ARBA" id="ARBA00012695"/>
    </source>
</evidence>
<dbReference type="GeneID" id="95785973"/>